<dbReference type="AlphaFoldDB" id="A0A7H0YES1"/>
<feature type="domain" description="Aminoglycoside phosphotransferase" evidence="1">
    <location>
        <begin position="17"/>
        <end position="239"/>
    </location>
</feature>
<evidence type="ECO:0000313" key="3">
    <source>
        <dbReference type="Proteomes" id="UP000516384"/>
    </source>
</evidence>
<dbReference type="GO" id="GO:0016740">
    <property type="term" value="F:transferase activity"/>
    <property type="evidence" value="ECO:0007669"/>
    <property type="project" value="UniProtKB-KW"/>
</dbReference>
<evidence type="ECO:0000313" key="2">
    <source>
        <dbReference type="EMBL" id="QNR69579.1"/>
    </source>
</evidence>
<accession>A0A7H0YES1</accession>
<dbReference type="Pfam" id="PF01636">
    <property type="entry name" value="APH"/>
    <property type="match status" value="1"/>
</dbReference>
<protein>
    <submittedName>
        <fullName evidence="2">Phosphotransferase family protein</fullName>
    </submittedName>
</protein>
<sequence length="306" mass="35490">MNQLFSEIPGASMWSSVEEIHRGWSSDKKYYIQTTGGKDLLLRMTDMTHYDKRKREFEAVKKLNHVENLFMSRPLEFGLCNNGQSVYSLFTWIDGKDAEEIIPTLTAAQQYRLGVQAGDALKKMHGIHAEQDRVPWAEHYNAKINRYITNYKSCGIPLKGADQAISFIEQNRQLLENRPQTFQHGDYHVGNMVVTPSGELGIIDFNRMDYGDPWEEFNRITWCAALSPLFASGRIHGYFNNNVPDLFFRLMALYIASNQLSSIHWAIPFGKEEVDDMVQRAEVVLEAYNYFQTYIPKWYVPSYRDL</sequence>
<dbReference type="InterPro" id="IPR002575">
    <property type="entry name" value="Aminoglycoside_PTrfase"/>
</dbReference>
<evidence type="ECO:0000259" key="1">
    <source>
        <dbReference type="Pfam" id="PF01636"/>
    </source>
</evidence>
<dbReference type="EMBL" id="CP061172">
    <property type="protein sequence ID" value="QNR69579.1"/>
    <property type="molecule type" value="Genomic_DNA"/>
</dbReference>
<organism evidence="2 3">
    <name type="scientific">Paenibacillus peoriae</name>
    <dbReference type="NCBI Taxonomy" id="59893"/>
    <lineage>
        <taxon>Bacteria</taxon>
        <taxon>Bacillati</taxon>
        <taxon>Bacillota</taxon>
        <taxon>Bacilli</taxon>
        <taxon>Bacillales</taxon>
        <taxon>Paenibacillaceae</taxon>
        <taxon>Paenibacillus</taxon>
    </lineage>
</organism>
<dbReference type="RefSeq" id="WP_190299236.1">
    <property type="nucleotide sequence ID" value="NZ_CP061172.1"/>
</dbReference>
<dbReference type="PANTHER" id="PTHR41283">
    <property type="entry name" value="AMINOGLYCOSIDE PHOSPHOTRANSFERASE"/>
    <property type="match status" value="1"/>
</dbReference>
<proteinExistence type="predicted"/>
<keyword evidence="2" id="KW-0808">Transferase</keyword>
<dbReference type="SUPFAM" id="SSF56112">
    <property type="entry name" value="Protein kinase-like (PK-like)"/>
    <property type="match status" value="1"/>
</dbReference>
<reference evidence="2 3" key="1">
    <citation type="submission" date="2020-09" db="EMBL/GenBank/DDBJ databases">
        <title>Characterization of Paenibacillus peoriae strain ZF390 with broad-spectrum antimicrobial activity as a potential biocontrol agent.</title>
        <authorList>
            <person name="Li L."/>
            <person name="Zhao Y."/>
            <person name="Li B."/>
            <person name="Xie X."/>
        </authorList>
    </citation>
    <scope>NUCLEOTIDE SEQUENCE [LARGE SCALE GENOMIC DNA]</scope>
    <source>
        <strain evidence="2 3">ZF390</strain>
    </source>
</reference>
<dbReference type="InterPro" id="IPR011009">
    <property type="entry name" value="Kinase-like_dom_sf"/>
</dbReference>
<dbReference type="Gene3D" id="3.90.1200.10">
    <property type="match status" value="1"/>
</dbReference>
<dbReference type="Proteomes" id="UP000516384">
    <property type="component" value="Chromosome"/>
</dbReference>
<name>A0A7H0YES1_9BACL</name>
<gene>
    <name evidence="2" type="ORF">IAQ67_11495</name>
</gene>
<dbReference type="PANTHER" id="PTHR41283:SF1">
    <property type="entry name" value="AMINOGLYCOSIDE PHOSPHOTRANSFERASE DOMAIN-CONTAINING PROTEIN"/>
    <property type="match status" value="1"/>
</dbReference>